<sequence length="220" mass="24725">MTTSFSGQLACPVEFGHAFFVCGKSTGTADRVVFNLATGKNLGDIPLHISARFRANVVVRNNRVGQCFGAEETSPGYNNVKNPLVAGQEFKIYVLVGVDRFHISLNDVPFTEFMFRAPYRSIAVLQVLQDVEYIRQVDHRKVYPSPYPAVQVRSPWYSFSNDLPTIYNFGHVVVVTGIALGNALYNRIHRKHDGLTLSITEVDHVMKDKTLTNFEQLSRI</sequence>
<accession>A0A1B0EY55</accession>
<dbReference type="InterPro" id="IPR044156">
    <property type="entry name" value="Galectin-like"/>
</dbReference>
<dbReference type="VEuPathDB" id="VectorBase:PPAPM1_007530"/>
<keyword evidence="1" id="KW-0430">Lectin</keyword>
<dbReference type="EMBL" id="AJVK01059668">
    <property type="status" value="NOT_ANNOTATED_CDS"/>
    <property type="molecule type" value="Genomic_DNA"/>
</dbReference>
<dbReference type="Proteomes" id="UP000092462">
    <property type="component" value="Unassembled WGS sequence"/>
</dbReference>
<dbReference type="InterPro" id="IPR013320">
    <property type="entry name" value="ConA-like_dom_sf"/>
</dbReference>
<dbReference type="VEuPathDB" id="VectorBase:PPAI007147"/>
<dbReference type="VEuPathDB" id="VectorBase:PPAPM1_002648"/>
<dbReference type="GO" id="GO:0016936">
    <property type="term" value="F:galactoside binding"/>
    <property type="evidence" value="ECO:0007669"/>
    <property type="project" value="TreeGrafter"/>
</dbReference>
<evidence type="ECO:0000313" key="3">
    <source>
        <dbReference type="Proteomes" id="UP000092462"/>
    </source>
</evidence>
<evidence type="ECO:0000256" key="1">
    <source>
        <dbReference type="ARBA" id="ARBA00022734"/>
    </source>
</evidence>
<dbReference type="PANTHER" id="PTHR11346">
    <property type="entry name" value="GALECTIN"/>
    <property type="match status" value="1"/>
</dbReference>
<name>A0A1B0EY55_PHLPP</name>
<dbReference type="SMART" id="SM00908">
    <property type="entry name" value="Gal-bind_lectin"/>
    <property type="match status" value="1"/>
</dbReference>
<dbReference type="SMART" id="SM00276">
    <property type="entry name" value="GLECT"/>
    <property type="match status" value="1"/>
</dbReference>
<protein>
    <submittedName>
        <fullName evidence="2">Uncharacterized protein</fullName>
    </submittedName>
</protein>
<proteinExistence type="predicted"/>
<reference evidence="2" key="1">
    <citation type="submission" date="2022-08" db="UniProtKB">
        <authorList>
            <consortium name="EnsemblMetazoa"/>
        </authorList>
    </citation>
    <scope>IDENTIFICATION</scope>
    <source>
        <strain evidence="2">Israel</strain>
    </source>
</reference>
<keyword evidence="3" id="KW-1185">Reference proteome</keyword>
<dbReference type="PROSITE" id="PS51304">
    <property type="entry name" value="GALECTIN"/>
    <property type="match status" value="1"/>
</dbReference>
<dbReference type="Pfam" id="PF00337">
    <property type="entry name" value="Gal-bind_lectin"/>
    <property type="match status" value="1"/>
</dbReference>
<dbReference type="Gene3D" id="2.60.120.200">
    <property type="match status" value="1"/>
</dbReference>
<dbReference type="AlphaFoldDB" id="A0A1B0EY55"/>
<dbReference type="PANTHER" id="PTHR11346:SF176">
    <property type="entry name" value="32 KDA BETA-GALACTOSIDE-BINDING LECTIN LEC-3"/>
    <property type="match status" value="1"/>
</dbReference>
<dbReference type="CDD" id="cd00070">
    <property type="entry name" value="GLECT"/>
    <property type="match status" value="1"/>
</dbReference>
<dbReference type="SUPFAM" id="SSF49899">
    <property type="entry name" value="Concanavalin A-like lectins/glucanases"/>
    <property type="match status" value="1"/>
</dbReference>
<organism evidence="2 3">
    <name type="scientific">Phlebotomus papatasi</name>
    <name type="common">Sandfly</name>
    <dbReference type="NCBI Taxonomy" id="29031"/>
    <lineage>
        <taxon>Eukaryota</taxon>
        <taxon>Metazoa</taxon>
        <taxon>Ecdysozoa</taxon>
        <taxon>Arthropoda</taxon>
        <taxon>Hexapoda</taxon>
        <taxon>Insecta</taxon>
        <taxon>Pterygota</taxon>
        <taxon>Neoptera</taxon>
        <taxon>Endopterygota</taxon>
        <taxon>Diptera</taxon>
        <taxon>Nematocera</taxon>
        <taxon>Psychodoidea</taxon>
        <taxon>Psychodidae</taxon>
        <taxon>Phlebotomus</taxon>
        <taxon>Phlebotomus</taxon>
    </lineage>
</organism>
<dbReference type="EnsemblMetazoa" id="PPAI007147-RA">
    <property type="protein sequence ID" value="PPAI007147-PA"/>
    <property type="gene ID" value="PPAI007147"/>
</dbReference>
<dbReference type="GO" id="GO:0030246">
    <property type="term" value="F:carbohydrate binding"/>
    <property type="evidence" value="ECO:0007669"/>
    <property type="project" value="UniProtKB-UniRule"/>
</dbReference>
<dbReference type="InterPro" id="IPR001079">
    <property type="entry name" value="Galectin_CRD"/>
</dbReference>
<evidence type="ECO:0000313" key="2">
    <source>
        <dbReference type="EnsemblMetazoa" id="PPAI007147-PA"/>
    </source>
</evidence>